<dbReference type="InterPro" id="IPR036758">
    <property type="entry name" value="At5g01610-like"/>
</dbReference>
<sequence length="131" mass="14311">MAAEKEGAVVTKGHDEGMKAAAALLEEFGLPPGLLPLEDVTEGGVRAGHRLLLARAAQEGGAPVPQDRQAGELRRRDRRLRPAQGHQEAQGGQGQGARALAARPRDGRRRRPAHRQDPLQEPRRRHQDLPR</sequence>
<reference evidence="2" key="1">
    <citation type="journal article" date="2009" name="Plant Mol. Biol.">
        <title>Insights into corn genes derived from large-scale cDNA sequencing.</title>
        <authorList>
            <person name="Alexandrov N.N."/>
            <person name="Brover V.V."/>
            <person name="Freidin S."/>
            <person name="Troukhan M.E."/>
            <person name="Tatarinova T.V."/>
            <person name="Zhang H."/>
            <person name="Swaller T.J."/>
            <person name="Lu Y.P."/>
            <person name="Bouck J."/>
            <person name="Flavell R.B."/>
            <person name="Feldmann K.A."/>
        </authorList>
    </citation>
    <scope>NUCLEOTIDE SEQUENCE</scope>
</reference>
<dbReference type="Gene3D" id="2.30.240.10">
    <property type="entry name" value="At5g01610-like"/>
    <property type="match status" value="1"/>
</dbReference>
<dbReference type="EMBL" id="EU967350">
    <property type="protein sequence ID" value="ACG39468.1"/>
    <property type="molecule type" value="mRNA"/>
</dbReference>
<dbReference type="AlphaFoldDB" id="B6TQT5"/>
<organism evidence="2">
    <name type="scientific">Zea mays</name>
    <name type="common">Maize</name>
    <dbReference type="NCBI Taxonomy" id="4577"/>
    <lineage>
        <taxon>Eukaryota</taxon>
        <taxon>Viridiplantae</taxon>
        <taxon>Streptophyta</taxon>
        <taxon>Embryophyta</taxon>
        <taxon>Tracheophyta</taxon>
        <taxon>Spermatophyta</taxon>
        <taxon>Magnoliopsida</taxon>
        <taxon>Liliopsida</taxon>
        <taxon>Poales</taxon>
        <taxon>Poaceae</taxon>
        <taxon>PACMAD clade</taxon>
        <taxon>Panicoideae</taxon>
        <taxon>Andropogonodae</taxon>
        <taxon>Andropogoneae</taxon>
        <taxon>Tripsacinae</taxon>
        <taxon>Zea</taxon>
    </lineage>
</organism>
<protein>
    <submittedName>
        <fullName evidence="2">Uncharacterized protein</fullName>
    </submittedName>
</protein>
<accession>B6TQT5</accession>
<feature type="region of interest" description="Disordered" evidence="1">
    <location>
        <begin position="56"/>
        <end position="131"/>
    </location>
</feature>
<evidence type="ECO:0000256" key="1">
    <source>
        <dbReference type="SAM" id="MobiDB-lite"/>
    </source>
</evidence>
<evidence type="ECO:0000313" key="2">
    <source>
        <dbReference type="EMBL" id="ACG39468.1"/>
    </source>
</evidence>
<dbReference type="SUPFAM" id="SSF141562">
    <property type="entry name" value="At5g01610-like"/>
    <property type="match status" value="1"/>
</dbReference>
<feature type="compositionally biased region" description="Basic and acidic residues" evidence="1">
    <location>
        <begin position="114"/>
        <end position="131"/>
    </location>
</feature>
<feature type="compositionally biased region" description="Low complexity" evidence="1">
    <location>
        <begin position="82"/>
        <end position="102"/>
    </location>
</feature>
<proteinExistence type="evidence at transcript level"/>
<name>B6TQT5_MAIZE</name>